<dbReference type="InterPro" id="IPR043502">
    <property type="entry name" value="DNA/RNA_pol_sf"/>
</dbReference>
<dbReference type="GO" id="GO:0071897">
    <property type="term" value="P:DNA biosynthetic process"/>
    <property type="evidence" value="ECO:0007669"/>
    <property type="project" value="UniProtKB-ARBA"/>
</dbReference>
<sequence>MSNNLENDRSISATKMYPIDLAPQKITIVKSVPTSEVKMSHLVSGQGGGGAGLGLARAPQLLAGGSTQPHMIVSSSAVLQGSQIVSHSGSSQMMPKTQLIGSSGQIISPATQIISQGTQLNSQMGGNPVNNSGSGQVLSVGGLAGAPGGLVVSSSVRALPPSVRVLPQISHHNTRPVLSHVSSVGGVVVTGHVPRAAAAAASLAAPRAAPRPAHPASITMPISPLEESIPTDWRGSYLVPIYKEKGDIQDCGNYRGIKLMAHTMKLYEKVIESRIRRESTVSANQFGFMPGRSTTDAIFAVRQLMEKFRAVQRNLHMVFIDLEKAYDRVPRDLLWRCLQNKGVPVKYISIVQDMYAGANTQVRTAVGVTDRFEVRVGVHQGSSLSPYLFLLVMDALTSAIQKEAPWCMLFADDIVLVDESGDELQVQLNQWRDTLESVGLRLSRTKTEYMFCQFAGPTSAASISLGTSPLAVGEDFRYLGSLLQSDGSIDRDVTRRMNAGWMKWKQLTGTTCDRKMPIKIKGKIYKSVIRPVMLYGAECWATKVCDEKKMHVTEMRMLRWMCGVTRKDRIRNEYIRGSMKVAPIVEKMKSHRLSWFGHVMRREDDYVTKKVLEMRPEGRRKRGRPRKTWLDCVKENMRECGVNEDMTEDRVKMA</sequence>
<dbReference type="CDD" id="cd01650">
    <property type="entry name" value="RT_nLTR_like"/>
    <property type="match status" value="1"/>
</dbReference>
<proteinExistence type="predicted"/>
<reference evidence="2" key="1">
    <citation type="submission" date="2020-11" db="EMBL/GenBank/DDBJ databases">
        <authorList>
            <person name="Whiteford S."/>
        </authorList>
    </citation>
    <scope>NUCLEOTIDE SEQUENCE</scope>
</reference>
<feature type="domain" description="Reverse transcriptase" evidence="1">
    <location>
        <begin position="222"/>
        <end position="483"/>
    </location>
</feature>
<dbReference type="PROSITE" id="PS50878">
    <property type="entry name" value="RT_POL"/>
    <property type="match status" value="1"/>
</dbReference>
<dbReference type="Pfam" id="PF00078">
    <property type="entry name" value="RVT_1"/>
    <property type="match status" value="1"/>
</dbReference>
<dbReference type="Gene3D" id="3.30.70.270">
    <property type="match status" value="1"/>
</dbReference>
<dbReference type="EMBL" id="CAJHNJ030000205">
    <property type="protein sequence ID" value="CAG9137300.1"/>
    <property type="molecule type" value="Genomic_DNA"/>
</dbReference>
<evidence type="ECO:0000313" key="3">
    <source>
        <dbReference type="Proteomes" id="UP000653454"/>
    </source>
</evidence>
<dbReference type="InterPro" id="IPR000477">
    <property type="entry name" value="RT_dom"/>
</dbReference>
<dbReference type="PANTHER" id="PTHR47027:SF28">
    <property type="entry name" value="ENDONUCLEASE-REVERSE TRANSCRIPTASE"/>
    <property type="match status" value="1"/>
</dbReference>
<dbReference type="SUPFAM" id="SSF56672">
    <property type="entry name" value="DNA/RNA polymerases"/>
    <property type="match status" value="1"/>
</dbReference>
<dbReference type="Proteomes" id="UP000653454">
    <property type="component" value="Unassembled WGS sequence"/>
</dbReference>
<name>A0A8S4G9Z3_PLUXY</name>
<keyword evidence="3" id="KW-1185">Reference proteome</keyword>
<organism evidence="2 3">
    <name type="scientific">Plutella xylostella</name>
    <name type="common">Diamondback moth</name>
    <name type="synonym">Plutella maculipennis</name>
    <dbReference type="NCBI Taxonomy" id="51655"/>
    <lineage>
        <taxon>Eukaryota</taxon>
        <taxon>Metazoa</taxon>
        <taxon>Ecdysozoa</taxon>
        <taxon>Arthropoda</taxon>
        <taxon>Hexapoda</taxon>
        <taxon>Insecta</taxon>
        <taxon>Pterygota</taxon>
        <taxon>Neoptera</taxon>
        <taxon>Endopterygota</taxon>
        <taxon>Lepidoptera</taxon>
        <taxon>Glossata</taxon>
        <taxon>Ditrysia</taxon>
        <taxon>Yponomeutoidea</taxon>
        <taxon>Plutellidae</taxon>
        <taxon>Plutella</taxon>
    </lineage>
</organism>
<accession>A0A8S4G9Z3</accession>
<comment type="caution">
    <text evidence="2">The sequence shown here is derived from an EMBL/GenBank/DDBJ whole genome shotgun (WGS) entry which is preliminary data.</text>
</comment>
<gene>
    <name evidence="2" type="ORF">PLXY2_LOCUS15559</name>
</gene>
<protein>
    <submittedName>
        <fullName evidence="2">(diamondback moth) hypothetical protein</fullName>
    </submittedName>
</protein>
<dbReference type="AlphaFoldDB" id="A0A8S4G9Z3"/>
<evidence type="ECO:0000313" key="2">
    <source>
        <dbReference type="EMBL" id="CAG9137300.1"/>
    </source>
</evidence>
<dbReference type="PANTHER" id="PTHR47027">
    <property type="entry name" value="REVERSE TRANSCRIPTASE DOMAIN-CONTAINING PROTEIN"/>
    <property type="match status" value="1"/>
</dbReference>
<evidence type="ECO:0000259" key="1">
    <source>
        <dbReference type="PROSITE" id="PS50878"/>
    </source>
</evidence>
<dbReference type="InterPro" id="IPR043128">
    <property type="entry name" value="Rev_trsase/Diguanyl_cyclase"/>
</dbReference>